<dbReference type="GO" id="GO:0004519">
    <property type="term" value="F:endonuclease activity"/>
    <property type="evidence" value="ECO:0007669"/>
    <property type="project" value="UniProtKB-KW"/>
</dbReference>
<evidence type="ECO:0000313" key="3">
    <source>
        <dbReference type="EMBL" id="TSE37728.1"/>
    </source>
</evidence>
<keyword evidence="4" id="KW-1185">Reference proteome</keyword>
<dbReference type="Gene3D" id="3.90.1570.10">
    <property type="entry name" value="tt1808, chain A"/>
    <property type="match status" value="1"/>
</dbReference>
<keyword evidence="3" id="KW-0540">Nuclease</keyword>
<dbReference type="Proteomes" id="UP000316388">
    <property type="component" value="Unassembled WGS sequence"/>
</dbReference>
<dbReference type="AlphaFoldDB" id="A0A1A6DSE7"/>
<comment type="caution">
    <text evidence="2">The sequence shown here is derived from an EMBL/GenBank/DDBJ whole genome shotgun (WGS) entry which is preliminary data.</text>
</comment>
<evidence type="ECO:0000313" key="2">
    <source>
        <dbReference type="EMBL" id="OBS29778.1"/>
    </source>
</evidence>
<dbReference type="Proteomes" id="UP000091969">
    <property type="component" value="Unassembled WGS sequence"/>
</dbReference>
<feature type="domain" description="Putative restriction endonuclease" evidence="1">
    <location>
        <begin position="12"/>
        <end position="167"/>
    </location>
</feature>
<accession>A0A1A6DSE7</accession>
<evidence type="ECO:0000259" key="1">
    <source>
        <dbReference type="Pfam" id="PF05685"/>
    </source>
</evidence>
<sequence length="195" mass="22203">MKAELYRPLDEAEYLRLEARSPVRHEYVAGQIYAMTGASLRHNIIAGNVYTLLRHHLRGSPCRTFMADAKLRVAKQQSIYYPDVMVTCHPQHQQVGSEDFLVESPRLVVEVLSESTAATDRREKLMAYRTLPSLQEYVLIAQDEALIEIYRRQGDIGWQRITLTPGDPVEWNSVELTTDFATIYEESGLALPPPA</sequence>
<organism evidence="2 4">
    <name type="scientific">Tepidimonas fonticaldi</name>
    <dbReference type="NCBI Taxonomy" id="1101373"/>
    <lineage>
        <taxon>Bacteria</taxon>
        <taxon>Pseudomonadati</taxon>
        <taxon>Pseudomonadota</taxon>
        <taxon>Betaproteobacteria</taxon>
        <taxon>Burkholderiales</taxon>
        <taxon>Tepidimonas</taxon>
    </lineage>
</organism>
<dbReference type="STRING" id="1101373.A9O67_10245"/>
<keyword evidence="3" id="KW-0378">Hydrolase</keyword>
<proteinExistence type="predicted"/>
<reference evidence="3 5" key="2">
    <citation type="submission" date="2019-07" db="EMBL/GenBank/DDBJ databases">
        <title>Tepidimonas fonticaldi AT-A2 draft genome.</title>
        <authorList>
            <person name="Da Costa M.S."/>
            <person name="Froufe H.J.C."/>
            <person name="Egas C."/>
            <person name="Albuquerque L."/>
        </authorList>
    </citation>
    <scope>NUCLEOTIDE SEQUENCE [LARGE SCALE GENOMIC DNA]</scope>
    <source>
        <strain evidence="3 5">AT-A2</strain>
    </source>
</reference>
<dbReference type="SUPFAM" id="SSF52980">
    <property type="entry name" value="Restriction endonuclease-like"/>
    <property type="match status" value="1"/>
</dbReference>
<dbReference type="PANTHER" id="PTHR36558:SF1">
    <property type="entry name" value="RESTRICTION ENDONUCLEASE DOMAIN-CONTAINING PROTEIN-RELATED"/>
    <property type="match status" value="1"/>
</dbReference>
<dbReference type="CDD" id="cd06260">
    <property type="entry name" value="DUF820-like"/>
    <property type="match status" value="1"/>
</dbReference>
<dbReference type="OrthoDB" id="9799703at2"/>
<dbReference type="Pfam" id="PF05685">
    <property type="entry name" value="Uma2"/>
    <property type="match status" value="1"/>
</dbReference>
<dbReference type="PANTHER" id="PTHR36558">
    <property type="entry name" value="GLR1098 PROTEIN"/>
    <property type="match status" value="1"/>
</dbReference>
<evidence type="ECO:0000313" key="4">
    <source>
        <dbReference type="Proteomes" id="UP000091969"/>
    </source>
</evidence>
<name>A0A1A6DSE7_9BURK</name>
<dbReference type="InterPro" id="IPR012296">
    <property type="entry name" value="Nuclease_put_TT1808"/>
</dbReference>
<dbReference type="EMBL" id="VJOO01000004">
    <property type="protein sequence ID" value="TSE37728.1"/>
    <property type="molecule type" value="Genomic_DNA"/>
</dbReference>
<gene>
    <name evidence="2" type="ORF">A9O67_10245</name>
    <name evidence="3" type="ORF">Tfont_00726</name>
</gene>
<dbReference type="InterPro" id="IPR008538">
    <property type="entry name" value="Uma2"/>
</dbReference>
<keyword evidence="3" id="KW-0255">Endonuclease</keyword>
<reference evidence="2 4" key="1">
    <citation type="submission" date="2016-06" db="EMBL/GenBank/DDBJ databases">
        <title>Genome sequence of Tepidimonas fonticaldi PL17.</title>
        <authorList>
            <person name="Pinnaka A.K."/>
        </authorList>
    </citation>
    <scope>NUCLEOTIDE SEQUENCE [LARGE SCALE GENOMIC DNA]</scope>
    <source>
        <strain evidence="2 4">PL17</strain>
    </source>
</reference>
<dbReference type="EMBL" id="LZDH01000066">
    <property type="protein sequence ID" value="OBS29778.1"/>
    <property type="molecule type" value="Genomic_DNA"/>
</dbReference>
<dbReference type="RefSeq" id="WP_068610788.1">
    <property type="nucleotide sequence ID" value="NZ_LZDH01000066.1"/>
</dbReference>
<evidence type="ECO:0000313" key="5">
    <source>
        <dbReference type="Proteomes" id="UP000316388"/>
    </source>
</evidence>
<dbReference type="InterPro" id="IPR011335">
    <property type="entry name" value="Restrct_endonuc-II-like"/>
</dbReference>
<protein>
    <submittedName>
        <fullName evidence="3">Putative restriction endonuclease</fullName>
    </submittedName>
</protein>